<dbReference type="GO" id="GO:0032259">
    <property type="term" value="P:methylation"/>
    <property type="evidence" value="ECO:0007669"/>
    <property type="project" value="UniProtKB-KW"/>
</dbReference>
<feature type="domain" description="Methyltransferase type 11" evidence="4">
    <location>
        <begin position="41"/>
        <end position="134"/>
    </location>
</feature>
<evidence type="ECO:0000256" key="2">
    <source>
        <dbReference type="ARBA" id="ARBA00022603"/>
    </source>
</evidence>
<gene>
    <name evidence="5" type="ORF">A2W60_02990</name>
</gene>
<organism evidence="5 6">
    <name type="scientific">Candidatus Azambacteria bacterium RIFCSPHIGHO2_02_46_12</name>
    <dbReference type="NCBI Taxonomy" id="1797295"/>
    <lineage>
        <taxon>Bacteria</taxon>
        <taxon>Candidatus Azamiibacteriota</taxon>
    </lineage>
</organism>
<keyword evidence="3" id="KW-0808">Transferase</keyword>
<dbReference type="SUPFAM" id="SSF53335">
    <property type="entry name" value="S-adenosyl-L-methionine-dependent methyltransferases"/>
    <property type="match status" value="1"/>
</dbReference>
<dbReference type="Pfam" id="PF08241">
    <property type="entry name" value="Methyltransf_11"/>
    <property type="match status" value="1"/>
</dbReference>
<dbReference type="GO" id="GO:0008757">
    <property type="term" value="F:S-adenosylmethionine-dependent methyltransferase activity"/>
    <property type="evidence" value="ECO:0007669"/>
    <property type="project" value="InterPro"/>
</dbReference>
<reference evidence="5 6" key="1">
    <citation type="journal article" date="2016" name="Nat. Commun.">
        <title>Thousands of microbial genomes shed light on interconnected biogeochemical processes in an aquifer system.</title>
        <authorList>
            <person name="Anantharaman K."/>
            <person name="Brown C.T."/>
            <person name="Hug L.A."/>
            <person name="Sharon I."/>
            <person name="Castelle C.J."/>
            <person name="Probst A.J."/>
            <person name="Thomas B.C."/>
            <person name="Singh A."/>
            <person name="Wilkins M.J."/>
            <person name="Karaoz U."/>
            <person name="Brodie E.L."/>
            <person name="Williams K.H."/>
            <person name="Hubbard S.S."/>
            <person name="Banfield J.F."/>
        </authorList>
    </citation>
    <scope>NUCLEOTIDE SEQUENCE [LARGE SCALE GENOMIC DNA]</scope>
</reference>
<dbReference type="PANTHER" id="PTHR44942:SF4">
    <property type="entry name" value="METHYLTRANSFERASE TYPE 11 DOMAIN-CONTAINING PROTEIN"/>
    <property type="match status" value="1"/>
</dbReference>
<dbReference type="InterPro" id="IPR013216">
    <property type="entry name" value="Methyltransf_11"/>
</dbReference>
<evidence type="ECO:0000256" key="1">
    <source>
        <dbReference type="ARBA" id="ARBA00008361"/>
    </source>
</evidence>
<dbReference type="Gene3D" id="3.40.50.150">
    <property type="entry name" value="Vaccinia Virus protein VP39"/>
    <property type="match status" value="1"/>
</dbReference>
<dbReference type="InterPro" id="IPR029063">
    <property type="entry name" value="SAM-dependent_MTases_sf"/>
</dbReference>
<name>A0A1F5BI35_9BACT</name>
<dbReference type="CDD" id="cd02440">
    <property type="entry name" value="AdoMet_MTases"/>
    <property type="match status" value="1"/>
</dbReference>
<evidence type="ECO:0000313" key="6">
    <source>
        <dbReference type="Proteomes" id="UP000179184"/>
    </source>
</evidence>
<comment type="caution">
    <text evidence="5">The sequence shown here is derived from an EMBL/GenBank/DDBJ whole genome shotgun (WGS) entry which is preliminary data.</text>
</comment>
<proteinExistence type="inferred from homology"/>
<sequence length="243" mass="28084">MDTPYKTTTNTYLHTSVPWQQNILNDFLKKTGIHKDASCIDTGTGIGNNLSTLLKYCDQVAAVDVSESALKILQERYSKNLDQITIKKMDARYLDYPSASFDLVVCTEMLEHCLKPQDVLDECIRILRPGGCLVLSGPNYFNPAGIVKIIRENIYPRKTWDAWGNHDAGIENFLTSFKIKKWAAKLRLDIINDRGGDLIRSWLPFFRQYYKIIDCYPCLTIGRRWPLKMLMMNYFVLARKRIN</sequence>
<keyword evidence="2" id="KW-0489">Methyltransferase</keyword>
<dbReference type="AlphaFoldDB" id="A0A1F5BI35"/>
<dbReference type="EMBL" id="MEYN01000029">
    <property type="protein sequence ID" value="OGD30271.1"/>
    <property type="molecule type" value="Genomic_DNA"/>
</dbReference>
<comment type="similarity">
    <text evidence="1">Belongs to the methyltransferase superfamily.</text>
</comment>
<evidence type="ECO:0000256" key="3">
    <source>
        <dbReference type="ARBA" id="ARBA00022679"/>
    </source>
</evidence>
<accession>A0A1F5BI35</accession>
<evidence type="ECO:0000313" key="5">
    <source>
        <dbReference type="EMBL" id="OGD30271.1"/>
    </source>
</evidence>
<dbReference type="InterPro" id="IPR051052">
    <property type="entry name" value="Diverse_substrate_MTase"/>
</dbReference>
<protein>
    <recommendedName>
        <fullName evidence="4">Methyltransferase type 11 domain-containing protein</fullName>
    </recommendedName>
</protein>
<dbReference type="PANTHER" id="PTHR44942">
    <property type="entry name" value="METHYLTRANSF_11 DOMAIN-CONTAINING PROTEIN"/>
    <property type="match status" value="1"/>
</dbReference>
<evidence type="ECO:0000259" key="4">
    <source>
        <dbReference type="Pfam" id="PF08241"/>
    </source>
</evidence>
<dbReference type="Proteomes" id="UP000179184">
    <property type="component" value="Unassembled WGS sequence"/>
</dbReference>